<reference evidence="3" key="1">
    <citation type="submission" date="2016-11" db="UniProtKB">
        <authorList>
            <consortium name="WormBaseParasite"/>
        </authorList>
    </citation>
    <scope>IDENTIFICATION</scope>
</reference>
<dbReference type="Proteomes" id="UP000095283">
    <property type="component" value="Unplaced"/>
</dbReference>
<proteinExistence type="predicted"/>
<protein>
    <submittedName>
        <fullName evidence="3">Secreted protein</fullName>
    </submittedName>
</protein>
<organism evidence="2 3">
    <name type="scientific">Heterorhabditis bacteriophora</name>
    <name type="common">Entomopathogenic nematode worm</name>
    <dbReference type="NCBI Taxonomy" id="37862"/>
    <lineage>
        <taxon>Eukaryota</taxon>
        <taxon>Metazoa</taxon>
        <taxon>Ecdysozoa</taxon>
        <taxon>Nematoda</taxon>
        <taxon>Chromadorea</taxon>
        <taxon>Rhabditida</taxon>
        <taxon>Rhabditina</taxon>
        <taxon>Rhabditomorpha</taxon>
        <taxon>Strongyloidea</taxon>
        <taxon>Heterorhabditidae</taxon>
        <taxon>Heterorhabditis</taxon>
    </lineage>
</organism>
<keyword evidence="2" id="KW-1185">Reference proteome</keyword>
<dbReference type="AlphaFoldDB" id="A0A1I7X7S7"/>
<keyword evidence="1" id="KW-0732">Signal</keyword>
<dbReference type="WBParaSite" id="Hba_13679">
    <property type="protein sequence ID" value="Hba_13679"/>
    <property type="gene ID" value="Hba_13679"/>
</dbReference>
<sequence>MLIHVNSSIMRWLFFAVACTMIACPKCGIAIDKNDRAEHLMCKGRPPPAKAQWCPLCTVAVHDTTEVRCL</sequence>
<feature type="chain" id="PRO_5009311032" evidence="1">
    <location>
        <begin position="31"/>
        <end position="70"/>
    </location>
</feature>
<evidence type="ECO:0000256" key="1">
    <source>
        <dbReference type="SAM" id="SignalP"/>
    </source>
</evidence>
<evidence type="ECO:0000313" key="2">
    <source>
        <dbReference type="Proteomes" id="UP000095283"/>
    </source>
</evidence>
<accession>A0A1I7X7S7</accession>
<evidence type="ECO:0000313" key="3">
    <source>
        <dbReference type="WBParaSite" id="Hba_13679"/>
    </source>
</evidence>
<name>A0A1I7X7S7_HETBA</name>
<feature type="signal peptide" evidence="1">
    <location>
        <begin position="1"/>
        <end position="30"/>
    </location>
</feature>
<dbReference type="SUPFAM" id="SSF57850">
    <property type="entry name" value="RING/U-box"/>
    <property type="match status" value="1"/>
</dbReference>